<evidence type="ECO:0000256" key="6">
    <source>
        <dbReference type="ARBA" id="ARBA00022676"/>
    </source>
</evidence>
<dbReference type="SUPFAM" id="SSF56601">
    <property type="entry name" value="beta-lactamase/transpeptidase-like"/>
    <property type="match status" value="1"/>
</dbReference>
<dbReference type="SUPFAM" id="SSF53955">
    <property type="entry name" value="Lysozyme-like"/>
    <property type="match status" value="1"/>
</dbReference>
<dbReference type="EMBL" id="JANFPI010000005">
    <property type="protein sequence ID" value="MCX8998480.1"/>
    <property type="molecule type" value="Genomic_DNA"/>
</dbReference>
<dbReference type="InterPro" id="IPR001460">
    <property type="entry name" value="PCN-bd_Tpept"/>
</dbReference>
<dbReference type="GO" id="GO:0071555">
    <property type="term" value="P:cell wall organization"/>
    <property type="evidence" value="ECO:0007669"/>
    <property type="project" value="UniProtKB-KW"/>
</dbReference>
<evidence type="ECO:0000256" key="1">
    <source>
        <dbReference type="ARBA" id="ARBA00004752"/>
    </source>
</evidence>
<dbReference type="PANTHER" id="PTHR32282">
    <property type="entry name" value="BINDING PROTEIN TRANSPEPTIDASE, PUTATIVE-RELATED"/>
    <property type="match status" value="1"/>
</dbReference>
<keyword evidence="4" id="KW-0121">Carboxypeptidase</keyword>
<evidence type="ECO:0000256" key="7">
    <source>
        <dbReference type="ARBA" id="ARBA00022679"/>
    </source>
</evidence>
<keyword evidence="8" id="KW-0378">Hydrolase</keyword>
<evidence type="ECO:0000256" key="5">
    <source>
        <dbReference type="ARBA" id="ARBA00022670"/>
    </source>
</evidence>
<keyword evidence="6" id="KW-0328">Glycosyltransferase</keyword>
<feature type="domain" description="Glycosyl transferase family 51" evidence="18">
    <location>
        <begin position="117"/>
        <end position="281"/>
    </location>
</feature>
<evidence type="ECO:0000313" key="20">
    <source>
        <dbReference type="Proteomes" id="UP001208771"/>
    </source>
</evidence>
<keyword evidence="7" id="KW-0808">Transferase</keyword>
<organism evidence="19 20">
    <name type="scientific">Ectorhizobium quercum</name>
    <dbReference type="NCBI Taxonomy" id="2965071"/>
    <lineage>
        <taxon>Bacteria</taxon>
        <taxon>Pseudomonadati</taxon>
        <taxon>Pseudomonadota</taxon>
        <taxon>Alphaproteobacteria</taxon>
        <taxon>Hyphomicrobiales</taxon>
        <taxon>Rhizobiaceae</taxon>
        <taxon>Ectorhizobium</taxon>
    </lineage>
</organism>
<dbReference type="Proteomes" id="UP001208771">
    <property type="component" value="Unassembled WGS sequence"/>
</dbReference>
<keyword evidence="16" id="KW-0472">Membrane</keyword>
<keyword evidence="16" id="KW-1133">Transmembrane helix</keyword>
<dbReference type="InterPro" id="IPR012338">
    <property type="entry name" value="Beta-lactam/transpept-like"/>
</dbReference>
<evidence type="ECO:0000256" key="3">
    <source>
        <dbReference type="ARBA" id="ARBA00007739"/>
    </source>
</evidence>
<reference evidence="19" key="1">
    <citation type="submission" date="2022-07" db="EMBL/GenBank/DDBJ databases">
        <title>Ectorhizobium quercum gen.nov., sp. nov.</title>
        <authorList>
            <person name="Ma T."/>
            <person name="Li Y."/>
        </authorList>
    </citation>
    <scope>NUCLEOTIDE SEQUENCE</scope>
    <source>
        <strain evidence="19">BDR2-2</strain>
    </source>
</reference>
<evidence type="ECO:0000259" key="17">
    <source>
        <dbReference type="Pfam" id="PF00905"/>
    </source>
</evidence>
<comment type="pathway">
    <text evidence="1">Cell wall biogenesis; peptidoglycan biosynthesis.</text>
</comment>
<evidence type="ECO:0000256" key="13">
    <source>
        <dbReference type="ARBA" id="ARBA00034000"/>
    </source>
</evidence>
<feature type="domain" description="Penicillin-binding protein transpeptidase" evidence="17">
    <location>
        <begin position="368"/>
        <end position="636"/>
    </location>
</feature>
<evidence type="ECO:0000256" key="12">
    <source>
        <dbReference type="ARBA" id="ARBA00023316"/>
    </source>
</evidence>
<dbReference type="FunFam" id="1.10.3810.10:FF:000001">
    <property type="entry name" value="Penicillin-binding protein 1A"/>
    <property type="match status" value="1"/>
</dbReference>
<feature type="transmembrane region" description="Helical" evidence="16">
    <location>
        <begin position="58"/>
        <end position="85"/>
    </location>
</feature>
<dbReference type="GO" id="GO:0008955">
    <property type="term" value="F:peptidoglycan glycosyltransferase activity"/>
    <property type="evidence" value="ECO:0007669"/>
    <property type="project" value="UniProtKB-EC"/>
</dbReference>
<dbReference type="GO" id="GO:0009252">
    <property type="term" value="P:peptidoglycan biosynthetic process"/>
    <property type="evidence" value="ECO:0007669"/>
    <property type="project" value="UniProtKB-KW"/>
</dbReference>
<evidence type="ECO:0000313" key="19">
    <source>
        <dbReference type="EMBL" id="MCX8998480.1"/>
    </source>
</evidence>
<dbReference type="GO" id="GO:0006508">
    <property type="term" value="P:proteolysis"/>
    <property type="evidence" value="ECO:0007669"/>
    <property type="project" value="UniProtKB-KW"/>
</dbReference>
<keyword evidence="16" id="KW-0812">Transmembrane</keyword>
<keyword evidence="11" id="KW-0511">Multifunctional enzyme</keyword>
<gene>
    <name evidence="19" type="ORF">NOF55_15300</name>
</gene>
<evidence type="ECO:0000256" key="8">
    <source>
        <dbReference type="ARBA" id="ARBA00022801"/>
    </source>
</evidence>
<dbReference type="GO" id="GO:0008360">
    <property type="term" value="P:regulation of cell shape"/>
    <property type="evidence" value="ECO:0007669"/>
    <property type="project" value="UniProtKB-KW"/>
</dbReference>
<dbReference type="GO" id="GO:0009002">
    <property type="term" value="F:serine-type D-Ala-D-Ala carboxypeptidase activity"/>
    <property type="evidence" value="ECO:0007669"/>
    <property type="project" value="UniProtKB-EC"/>
</dbReference>
<comment type="caution">
    <text evidence="19">The sequence shown here is derived from an EMBL/GenBank/DDBJ whole genome shotgun (WGS) entry which is preliminary data.</text>
</comment>
<dbReference type="Gene3D" id="1.10.3810.10">
    <property type="entry name" value="Biosynthetic peptidoglycan transglycosylase-like"/>
    <property type="match status" value="1"/>
</dbReference>
<feature type="region of interest" description="Disordered" evidence="15">
    <location>
        <begin position="653"/>
        <end position="685"/>
    </location>
</feature>
<dbReference type="Pfam" id="PF00905">
    <property type="entry name" value="Transpeptidase"/>
    <property type="match status" value="1"/>
</dbReference>
<keyword evidence="12" id="KW-0961">Cell wall biogenesis/degradation</keyword>
<dbReference type="Gene3D" id="3.40.710.10">
    <property type="entry name" value="DD-peptidase/beta-lactamase superfamily"/>
    <property type="match status" value="1"/>
</dbReference>
<dbReference type="InterPro" id="IPR023346">
    <property type="entry name" value="Lysozyme-like_dom_sf"/>
</dbReference>
<sequence>MSEKKPPEDGQRRRRHLLLKVDAWLDSTLWNMGFRTGQIWEDVTIFFRRFRVRGWKKLAFEVAGEAMTLGTAASVVMLALAMPAFQATQGDWKNRADFAVTFLDRYGTVIGHRGIIHEDSIPVDELPDHFVKAILATEDRRFFDHFGIDFVGLARAMSENARAGGVVQGGSTLTQQLAKNLFLSNERSLERKVKEAFLALWLEANLTKKEILSLYLDRAYMGGGTFGAAAAAQFYFGKKLTDVTLAESAMLAGLFKAPARYAPHVNLPAARARANVVLSNLVQSGFMTEGQVIAARRNPATAVDRGGTEAPDYFLDWAFDETVRIADRFPQHTLVVRTTLDMGLQHAAELAVEGTLRESGQSAKVSQGAVVMIENGGAVRAMVGGRDYGESQFNRATRALRQPGSSFKVYTYAAAMEKGMTPETVVVDGPVTWRGWSPQNYGRSYSGRVTLMSALSRSINTIPVKLARDELGTERIAEMAKAMGVETPLRTDKTIPLGTTEVTVLDQATAYAVFPAGGMQSRRHGLEQIVDYEGNILYDFERDAPPAARVLSEKAVSSMNRILVTIPVSGTARRAALDNGIVSGGKTGTTQAYRDAWYVGFTGNYTAAVWFGNDDYTSTNNITGGTLPAQAFKRLMDYAHQGIELRPVPGIDNPLPAGPHPTASAAARPGETDALPPLVRPRSLSRETTTLLRGVGARLKSALAPALPATAALPDNGTPSQ</sequence>
<evidence type="ECO:0000256" key="14">
    <source>
        <dbReference type="ARBA" id="ARBA00049902"/>
    </source>
</evidence>
<dbReference type="InterPro" id="IPR050396">
    <property type="entry name" value="Glycosyltr_51/Transpeptidase"/>
</dbReference>
<dbReference type="InterPro" id="IPR001264">
    <property type="entry name" value="Glyco_trans_51"/>
</dbReference>
<comment type="similarity">
    <text evidence="3">In the N-terminal section; belongs to the glycosyltransferase 51 family.</text>
</comment>
<keyword evidence="5" id="KW-0645">Protease</keyword>
<dbReference type="NCBIfam" id="TIGR02074">
    <property type="entry name" value="PBP_1a_fam"/>
    <property type="match status" value="1"/>
</dbReference>
<dbReference type="Pfam" id="PF00912">
    <property type="entry name" value="Transgly"/>
    <property type="match status" value="1"/>
</dbReference>
<dbReference type="GO" id="GO:0008658">
    <property type="term" value="F:penicillin binding"/>
    <property type="evidence" value="ECO:0007669"/>
    <property type="project" value="InterPro"/>
</dbReference>
<evidence type="ECO:0000259" key="18">
    <source>
        <dbReference type="Pfam" id="PF00912"/>
    </source>
</evidence>
<comment type="catalytic activity">
    <reaction evidence="14">
        <text>[GlcNAc-(1-&gt;4)-Mur2Ac(oyl-L-Ala-gamma-D-Glu-L-Lys-D-Ala-D-Ala)](n)-di-trans,octa-cis-undecaprenyl diphosphate + beta-D-GlcNAc-(1-&gt;4)-Mur2Ac(oyl-L-Ala-gamma-D-Glu-L-Lys-D-Ala-D-Ala)-di-trans,octa-cis-undecaprenyl diphosphate = [GlcNAc-(1-&gt;4)-Mur2Ac(oyl-L-Ala-gamma-D-Glu-L-Lys-D-Ala-D-Ala)](n+1)-di-trans,octa-cis-undecaprenyl diphosphate + di-trans,octa-cis-undecaprenyl diphosphate + H(+)</text>
        <dbReference type="Rhea" id="RHEA:23708"/>
        <dbReference type="Rhea" id="RHEA-COMP:9602"/>
        <dbReference type="Rhea" id="RHEA-COMP:9603"/>
        <dbReference type="ChEBI" id="CHEBI:15378"/>
        <dbReference type="ChEBI" id="CHEBI:58405"/>
        <dbReference type="ChEBI" id="CHEBI:60033"/>
        <dbReference type="ChEBI" id="CHEBI:78435"/>
        <dbReference type="EC" id="2.4.99.28"/>
    </reaction>
</comment>
<keyword evidence="10" id="KW-0573">Peptidoglycan synthesis</keyword>
<evidence type="ECO:0000256" key="11">
    <source>
        <dbReference type="ARBA" id="ARBA00023268"/>
    </source>
</evidence>
<keyword evidence="9" id="KW-0133">Cell shape</keyword>
<evidence type="ECO:0000256" key="4">
    <source>
        <dbReference type="ARBA" id="ARBA00022645"/>
    </source>
</evidence>
<evidence type="ECO:0000256" key="10">
    <source>
        <dbReference type="ARBA" id="ARBA00022984"/>
    </source>
</evidence>
<keyword evidence="20" id="KW-1185">Reference proteome</keyword>
<dbReference type="AlphaFoldDB" id="A0AAE3SVL5"/>
<protein>
    <submittedName>
        <fullName evidence="19">PBP1A family penicillin-binding protein</fullName>
    </submittedName>
</protein>
<dbReference type="PANTHER" id="PTHR32282:SF33">
    <property type="entry name" value="PEPTIDOGLYCAN GLYCOSYLTRANSFERASE"/>
    <property type="match status" value="1"/>
</dbReference>
<dbReference type="RefSeq" id="WP_306412270.1">
    <property type="nucleotide sequence ID" value="NZ_JANFPI010000005.1"/>
</dbReference>
<evidence type="ECO:0000256" key="9">
    <source>
        <dbReference type="ARBA" id="ARBA00022960"/>
    </source>
</evidence>
<comment type="similarity">
    <text evidence="2">In the C-terminal section; belongs to the transpeptidase family.</text>
</comment>
<evidence type="ECO:0000256" key="16">
    <source>
        <dbReference type="SAM" id="Phobius"/>
    </source>
</evidence>
<dbReference type="InterPro" id="IPR036950">
    <property type="entry name" value="PBP_transglycosylase"/>
</dbReference>
<dbReference type="GO" id="GO:0030288">
    <property type="term" value="C:outer membrane-bounded periplasmic space"/>
    <property type="evidence" value="ECO:0007669"/>
    <property type="project" value="TreeGrafter"/>
</dbReference>
<name>A0AAE3SVL5_9HYPH</name>
<evidence type="ECO:0000256" key="15">
    <source>
        <dbReference type="SAM" id="MobiDB-lite"/>
    </source>
</evidence>
<evidence type="ECO:0000256" key="2">
    <source>
        <dbReference type="ARBA" id="ARBA00007090"/>
    </source>
</evidence>
<accession>A0AAE3SVL5</accession>
<proteinExistence type="inferred from homology"/>
<comment type="catalytic activity">
    <reaction evidence="13">
        <text>Preferential cleavage: (Ac)2-L-Lys-D-Ala-|-D-Ala. Also transpeptidation of peptidyl-alanyl moieties that are N-acyl substituents of D-alanine.</text>
        <dbReference type="EC" id="3.4.16.4"/>
    </reaction>
</comment>